<reference evidence="3" key="2">
    <citation type="submission" date="2017-05" db="UniProtKB">
        <authorList>
            <consortium name="EnsemblMetazoa"/>
        </authorList>
    </citation>
    <scope>IDENTIFICATION</scope>
</reference>
<reference evidence="4" key="1">
    <citation type="journal article" date="2010" name="Nature">
        <title>The Amphimedon queenslandica genome and the evolution of animal complexity.</title>
        <authorList>
            <person name="Srivastava M."/>
            <person name="Simakov O."/>
            <person name="Chapman J."/>
            <person name="Fahey B."/>
            <person name="Gauthier M.E."/>
            <person name="Mitros T."/>
            <person name="Richards G.S."/>
            <person name="Conaco C."/>
            <person name="Dacre M."/>
            <person name="Hellsten U."/>
            <person name="Larroux C."/>
            <person name="Putnam N.H."/>
            <person name="Stanke M."/>
            <person name="Adamska M."/>
            <person name="Darling A."/>
            <person name="Degnan S.M."/>
            <person name="Oakley T.H."/>
            <person name="Plachetzki D.C."/>
            <person name="Zhai Y."/>
            <person name="Adamski M."/>
            <person name="Calcino A."/>
            <person name="Cummins S.F."/>
            <person name="Goodstein D.M."/>
            <person name="Harris C."/>
            <person name="Jackson D.J."/>
            <person name="Leys S.P."/>
            <person name="Shu S."/>
            <person name="Woodcroft B.J."/>
            <person name="Vervoort M."/>
            <person name="Kosik K.S."/>
            <person name="Manning G."/>
            <person name="Degnan B.M."/>
            <person name="Rokhsar D.S."/>
        </authorList>
    </citation>
    <scope>NUCLEOTIDE SEQUENCE [LARGE SCALE GENOMIC DNA]</scope>
</reference>
<feature type="compositionally biased region" description="Polar residues" evidence="1">
    <location>
        <begin position="129"/>
        <end position="139"/>
    </location>
</feature>
<dbReference type="Proteomes" id="UP000007879">
    <property type="component" value="Unassembled WGS sequence"/>
</dbReference>
<feature type="region of interest" description="Disordered" evidence="1">
    <location>
        <begin position="118"/>
        <end position="140"/>
    </location>
</feature>
<dbReference type="InParanoid" id="A0A1X7UTG1"/>
<protein>
    <recommendedName>
        <fullName evidence="2">ASX DEUBAD domain-containing protein</fullName>
    </recommendedName>
</protein>
<accession>A0A1X7UTG1</accession>
<feature type="region of interest" description="Disordered" evidence="1">
    <location>
        <begin position="338"/>
        <end position="361"/>
    </location>
</feature>
<feature type="domain" description="ASX DEUBAD" evidence="2">
    <location>
        <begin position="205"/>
        <end position="307"/>
    </location>
</feature>
<feature type="compositionally biased region" description="Acidic residues" evidence="1">
    <location>
        <begin position="162"/>
        <end position="182"/>
    </location>
</feature>
<keyword evidence="4" id="KW-1185">Reference proteome</keyword>
<dbReference type="Pfam" id="PF13919">
    <property type="entry name" value="ASXH"/>
    <property type="match status" value="1"/>
</dbReference>
<sequence>MPGISSRIGQGRHATVEIEPYHGYREGRLNPLVTRKAQPILRSPVRSLLSSLIRQPRRKKMATRVQHLQEDLNVSGVDFGSAFEMATEWAEVVFFHQGFGTSSVLSIQGWRDNTVGVSITPDWQPPSPVLSTGTTSRNPKTLLKSRLVQVPLYCNSHGGGASEEDEEEEDDDDDDDNDDDESFQTSWAPPPAPVPAPAPKPLPLFTPSSPLSVCNIKHLLSSEKFQQLPKSAQAKLISYLPPSDIHHLSENPSNGLDSVLNNEYISAALREWQDRLALGTLHRKRSRTQSDLTPSWKERFYEEYWGEMKKRGKPSDKDQSLFYPSNSLTPQQTLVHDSIFSPPTPNPAPVPAPLPTTAPSLPPPKPTAPLPVQLPLKAYTVHCSSQQILQEHSYCNTSPSTMKSKLTLIIGSNCNCRQGPLLVCHKCHHLYHSTCASQALCPACSKR</sequence>
<feature type="compositionally biased region" description="Pro residues" evidence="1">
    <location>
        <begin position="188"/>
        <end position="203"/>
    </location>
</feature>
<evidence type="ECO:0000259" key="2">
    <source>
        <dbReference type="Pfam" id="PF13919"/>
    </source>
</evidence>
<dbReference type="KEGG" id="aqu:109582222"/>
<dbReference type="eggNOG" id="ENOG502QWPH">
    <property type="taxonomic scope" value="Eukaryota"/>
</dbReference>
<dbReference type="STRING" id="400682.A0A1X7UTG1"/>
<dbReference type="EnsemblMetazoa" id="Aqu2.1.31063_001">
    <property type="protein sequence ID" value="Aqu2.1.31063_001"/>
    <property type="gene ID" value="Aqu2.1.31063"/>
</dbReference>
<gene>
    <name evidence="3" type="primary">109582222</name>
</gene>
<dbReference type="AlphaFoldDB" id="A0A1X7UTG1"/>
<evidence type="ECO:0000313" key="3">
    <source>
        <dbReference type="EnsemblMetazoa" id="Aqu2.1.31063_001"/>
    </source>
</evidence>
<feature type="region of interest" description="Disordered" evidence="1">
    <location>
        <begin position="154"/>
        <end position="203"/>
    </location>
</feature>
<organism evidence="3">
    <name type="scientific">Amphimedon queenslandica</name>
    <name type="common">Sponge</name>
    <dbReference type="NCBI Taxonomy" id="400682"/>
    <lineage>
        <taxon>Eukaryota</taxon>
        <taxon>Metazoa</taxon>
        <taxon>Porifera</taxon>
        <taxon>Demospongiae</taxon>
        <taxon>Heteroscleromorpha</taxon>
        <taxon>Haplosclerida</taxon>
        <taxon>Niphatidae</taxon>
        <taxon>Amphimedon</taxon>
    </lineage>
</organism>
<feature type="compositionally biased region" description="Pro residues" evidence="1">
    <location>
        <begin position="342"/>
        <end position="361"/>
    </location>
</feature>
<dbReference type="OrthoDB" id="9348951at2759"/>
<dbReference type="InterPro" id="IPR028020">
    <property type="entry name" value="ASX_DEUBAD_dom"/>
</dbReference>
<evidence type="ECO:0000256" key="1">
    <source>
        <dbReference type="SAM" id="MobiDB-lite"/>
    </source>
</evidence>
<proteinExistence type="predicted"/>
<name>A0A1X7UTG1_AMPQE</name>
<dbReference type="EnsemblMetazoa" id="XM_019996876.1">
    <property type="protein sequence ID" value="XP_019852435.1"/>
    <property type="gene ID" value="LOC109582222"/>
</dbReference>
<evidence type="ECO:0000313" key="4">
    <source>
        <dbReference type="Proteomes" id="UP000007879"/>
    </source>
</evidence>